<reference evidence="1" key="3">
    <citation type="submission" date="2007-10" db="EMBL/GenBank/DDBJ databases">
        <title>NEDO human cDNA sequencing project focused on splicing variants.</title>
        <authorList>
            <person name="Wakamatsu A."/>
            <person name="Yamamoto J."/>
            <person name="Kimura K."/>
            <person name="Ishii S."/>
            <person name="Watanabe K."/>
            <person name="Sugiyama A."/>
            <person name="Murakawa K."/>
            <person name="Kaida T."/>
            <person name="Tsuchiya K."/>
            <person name="Fukuzumi Y."/>
            <person name="Kumagai A."/>
            <person name="Oishi Y."/>
            <person name="Yamamoto S."/>
            <person name="Ono Y."/>
            <person name="Komori Y."/>
            <person name="Yamazaki M."/>
            <person name="Kisu Y."/>
            <person name="Nishikawa T."/>
            <person name="Sugano S."/>
            <person name="Nomura N."/>
            <person name="Isogai T."/>
        </authorList>
    </citation>
    <scope>NUCLEOTIDE SEQUENCE</scope>
    <source>
        <tissue evidence="1">Subthalamic nucleus</tissue>
    </source>
</reference>
<reference evidence="2" key="2">
    <citation type="submission" date="2003-01" db="EMBL/GenBank/DDBJ databases">
        <authorList>
            <person name="Genoscope"/>
        </authorList>
    </citation>
    <scope>NUCLEOTIDE SEQUENCE</scope>
    <source>
        <tissue evidence="3">Fetal brain</tissue>
        <tissue evidence="2">Placenta</tissue>
    </source>
</reference>
<sequence length="138" mass="15617">MLQMNKDLPALVFEKRWLKERNSPSHSANKCPFKHHPCLVKKTGRMSCTMWITFSSKLQQSEERNYWKPPSNALFSHQLGAHGRIIGRLGGGSVCNNLLSNVCVSLPCCMNNSEGSHLLNTCVRKSGFFFLSRTMTRS</sequence>
<proteinExistence type="evidence at transcript level"/>
<evidence type="ECO:0000313" key="1">
    <source>
        <dbReference type="EMBL" id="BAG58786.1"/>
    </source>
</evidence>
<reference evidence="2" key="1">
    <citation type="submission" date="2003-01" db="EMBL/GenBank/DDBJ databases">
        <title>Full-length cDNA libraries and normalization.</title>
        <authorList>
            <person name="Li W.B."/>
            <person name="Gruber C."/>
            <person name="Jessee J."/>
            <person name="Polayes D."/>
        </authorList>
    </citation>
    <scope>NUCLEOTIDE SEQUENCE</scope>
    <source>
        <tissue evidence="3">Fetal brain</tissue>
        <tissue evidence="2">Placenta</tissue>
    </source>
</reference>
<organism evidence="2">
    <name type="scientific">Homo sapiens</name>
    <name type="common">Human</name>
    <dbReference type="NCBI Taxonomy" id="9606"/>
    <lineage>
        <taxon>Eukaryota</taxon>
        <taxon>Metazoa</taxon>
        <taxon>Chordata</taxon>
        <taxon>Craniata</taxon>
        <taxon>Vertebrata</taxon>
        <taxon>Euteleostomi</taxon>
        <taxon>Mammalia</taxon>
        <taxon>Eutheria</taxon>
        <taxon>Euarchontoglires</taxon>
        <taxon>Primates</taxon>
        <taxon>Haplorrhini</taxon>
        <taxon>Catarrhini</taxon>
        <taxon>Hominidae</taxon>
        <taxon>Homo</taxon>
    </lineage>
</organism>
<dbReference type="EMBL" id="BX161476">
    <property type="protein sequence ID" value="CAD61931.1"/>
    <property type="molecule type" value="mRNA"/>
</dbReference>
<name>Q86SI2_HUMAN</name>
<evidence type="ECO:0000313" key="2">
    <source>
        <dbReference type="EMBL" id="CAD61931.1"/>
    </source>
</evidence>
<evidence type="ECO:0000313" key="3">
    <source>
        <dbReference type="EMBL" id="CAD66565.1"/>
    </source>
</evidence>
<dbReference type="EMBL" id="AK296016">
    <property type="protein sequence ID" value="BAG58786.1"/>
    <property type="molecule type" value="mRNA"/>
</dbReference>
<dbReference type="AlphaFoldDB" id="Q86SI2"/>
<accession>Q86SI2</accession>
<protein>
    <submittedName>
        <fullName evidence="3">Full-length cDNA 5-PRIME end of clone CS0DF033YP12 of Fetal brain of Homo sapiens (human)</fullName>
    </submittedName>
    <submittedName>
        <fullName evidence="2">Full-length cDNA clone CS0DI080YG21 of Placenta of Homo sapiens (human)</fullName>
    </submittedName>
    <submittedName>
        <fullName evidence="1">cDNA FLJ59904</fullName>
    </submittedName>
</protein>
<dbReference type="EMBL" id="BX248758">
    <property type="protein sequence ID" value="CAD66565.1"/>
    <property type="molecule type" value="mRNA"/>
</dbReference>